<keyword evidence="5 8" id="KW-1133">Transmembrane helix</keyword>
<dbReference type="EMBL" id="LWUJ01000011">
    <property type="protein sequence ID" value="OAL10323.1"/>
    <property type="molecule type" value="Genomic_DNA"/>
</dbReference>
<feature type="transmembrane region" description="Helical" evidence="8">
    <location>
        <begin position="85"/>
        <end position="112"/>
    </location>
</feature>
<dbReference type="InterPro" id="IPR003445">
    <property type="entry name" value="Cat_transpt"/>
</dbReference>
<organism evidence="9 10">
    <name type="scientific">Candidatus Mycoplasma haematobovis</name>
    <dbReference type="NCBI Taxonomy" id="432608"/>
    <lineage>
        <taxon>Bacteria</taxon>
        <taxon>Bacillati</taxon>
        <taxon>Mycoplasmatota</taxon>
        <taxon>Mollicutes</taxon>
        <taxon>Mycoplasmataceae</taxon>
        <taxon>Mycoplasma</taxon>
    </lineage>
</organism>
<sequence>MHNIQEYLNYFTSKKFFLSLLGKTIYQKTLRIYLFTAFFGAILLWIPALSNKDGIYIIDAFFISISAFTNTGLTTETTSSKFTFFGQLVILILIQLGGIGFITAIICLWSWIAKGGNLNAESRWFLHFERGSYNRVESTQSFKAGVIVLLVTEAIGAFLLTIFFFCATPDATAKETLNFKGDFFKSLWAGIFHSISAANNAGFDILGEHSIMPYRSGANNILSVILLIESVIGGIGYPIYYDLYLLYKNKQRGKHHQLSLFTIICLSTYFFVAFLSTFLVLFFEVGFGRDYPTGTIIYPNDATRAKDKFVWNDADKMWNIVYTSFSARSAGFSSLDVGQVTEETKWLLSILMFVGTSPASTGGGIRTITIFLILAKIWFTIKGKNHLTIRNKTVDPEIIFDACQAFVVATILIIGCIFLIFLSLNKKNLKIGDVAFEASSAFGTTGLTANVTKECNFFGKIVIIFLMFIGQLGVSNSLLSFTDLQPKGKNIRYCAENLKII</sequence>
<keyword evidence="6" id="KW-0406">Ion transport</keyword>
<dbReference type="AlphaFoldDB" id="A0A1A9QCZ1"/>
<feature type="transmembrane region" description="Helical" evidence="8">
    <location>
        <begin position="457"/>
        <end position="479"/>
    </location>
</feature>
<feature type="transmembrane region" description="Helical" evidence="8">
    <location>
        <begin position="258"/>
        <end position="283"/>
    </location>
</feature>
<evidence type="ECO:0000313" key="9">
    <source>
        <dbReference type="EMBL" id="OAL10323.1"/>
    </source>
</evidence>
<evidence type="ECO:0000256" key="8">
    <source>
        <dbReference type="SAM" id="Phobius"/>
    </source>
</evidence>
<keyword evidence="2" id="KW-0813">Transport</keyword>
<dbReference type="RefSeq" id="WP_187150165.1">
    <property type="nucleotide sequence ID" value="NZ_LWUJ01000011.1"/>
</dbReference>
<dbReference type="PANTHER" id="PTHR32024">
    <property type="entry name" value="TRK SYSTEM POTASSIUM UPTAKE PROTEIN TRKG-RELATED"/>
    <property type="match status" value="1"/>
</dbReference>
<evidence type="ECO:0000256" key="6">
    <source>
        <dbReference type="ARBA" id="ARBA00023065"/>
    </source>
</evidence>
<feature type="transmembrane region" description="Helical" evidence="8">
    <location>
        <begin position="221"/>
        <end position="246"/>
    </location>
</feature>
<keyword evidence="4 8" id="KW-0812">Transmembrane</keyword>
<feature type="transmembrane region" description="Helical" evidence="8">
    <location>
        <begin position="30"/>
        <end position="48"/>
    </location>
</feature>
<evidence type="ECO:0000256" key="3">
    <source>
        <dbReference type="ARBA" id="ARBA00022475"/>
    </source>
</evidence>
<keyword evidence="10" id="KW-1185">Reference proteome</keyword>
<evidence type="ECO:0000256" key="7">
    <source>
        <dbReference type="ARBA" id="ARBA00023136"/>
    </source>
</evidence>
<evidence type="ECO:0000256" key="1">
    <source>
        <dbReference type="ARBA" id="ARBA00004651"/>
    </source>
</evidence>
<feature type="transmembrane region" description="Helical" evidence="8">
    <location>
        <begin position="144"/>
        <end position="166"/>
    </location>
</feature>
<feature type="transmembrane region" description="Helical" evidence="8">
    <location>
        <begin position="363"/>
        <end position="381"/>
    </location>
</feature>
<evidence type="ECO:0000256" key="2">
    <source>
        <dbReference type="ARBA" id="ARBA00022448"/>
    </source>
</evidence>
<dbReference type="Pfam" id="PF02386">
    <property type="entry name" value="TrkH"/>
    <property type="match status" value="1"/>
</dbReference>
<feature type="transmembrane region" description="Helical" evidence="8">
    <location>
        <begin position="402"/>
        <end position="424"/>
    </location>
</feature>
<dbReference type="GO" id="GO:0030001">
    <property type="term" value="P:metal ion transport"/>
    <property type="evidence" value="ECO:0007669"/>
    <property type="project" value="UniProtKB-ARBA"/>
</dbReference>
<comment type="subcellular location">
    <subcellularLocation>
        <location evidence="1">Cell membrane</location>
        <topology evidence="1">Multi-pass membrane protein</topology>
    </subcellularLocation>
</comment>
<name>A0A1A9QCZ1_9MOLU</name>
<comment type="caution">
    <text evidence="9">The sequence shown here is derived from an EMBL/GenBank/DDBJ whole genome shotgun (WGS) entry which is preliminary data.</text>
</comment>
<evidence type="ECO:0000313" key="10">
    <source>
        <dbReference type="Proteomes" id="UP000077623"/>
    </source>
</evidence>
<keyword evidence="3" id="KW-1003">Cell membrane</keyword>
<dbReference type="PANTHER" id="PTHR32024:SF1">
    <property type="entry name" value="KTR SYSTEM POTASSIUM UPTAKE PROTEIN B"/>
    <property type="match status" value="1"/>
</dbReference>
<evidence type="ECO:0000256" key="5">
    <source>
        <dbReference type="ARBA" id="ARBA00022989"/>
    </source>
</evidence>
<dbReference type="GO" id="GO:0005886">
    <property type="term" value="C:plasma membrane"/>
    <property type="evidence" value="ECO:0007669"/>
    <property type="project" value="UniProtKB-SubCell"/>
</dbReference>
<gene>
    <name evidence="9" type="ORF">A6V39_02690</name>
</gene>
<proteinExistence type="predicted"/>
<reference evidence="10" key="1">
    <citation type="submission" date="2016-04" db="EMBL/GenBank/DDBJ databases">
        <authorList>
            <person name="Quiroz-Castaneda R.E."/>
            <person name="Martinez-Ocampo F."/>
        </authorList>
    </citation>
    <scope>NUCLEOTIDE SEQUENCE [LARGE SCALE GENOMIC DNA]</scope>
    <source>
        <strain evidence="10">INIFAP01</strain>
    </source>
</reference>
<evidence type="ECO:0000256" key="4">
    <source>
        <dbReference type="ARBA" id="ARBA00022692"/>
    </source>
</evidence>
<dbReference type="GO" id="GO:0008324">
    <property type="term" value="F:monoatomic cation transmembrane transporter activity"/>
    <property type="evidence" value="ECO:0007669"/>
    <property type="project" value="InterPro"/>
</dbReference>
<dbReference type="STRING" id="432608.A6V39_02690"/>
<accession>A0A1A9QCZ1</accession>
<keyword evidence="7 8" id="KW-0472">Membrane</keyword>
<dbReference type="Proteomes" id="UP000077623">
    <property type="component" value="Unassembled WGS sequence"/>
</dbReference>
<protein>
    <submittedName>
        <fullName evidence="9">Potassium transporter KtrB</fullName>
    </submittedName>
</protein>